<dbReference type="AlphaFoldDB" id="A0A1M7LE50"/>
<feature type="transmembrane region" description="Helical" evidence="5">
    <location>
        <begin position="588"/>
        <end position="607"/>
    </location>
</feature>
<protein>
    <submittedName>
        <fullName evidence="7">O-Antigen ligase</fullName>
    </submittedName>
</protein>
<proteinExistence type="predicted"/>
<feature type="domain" description="O-antigen ligase-related" evidence="6">
    <location>
        <begin position="453"/>
        <end position="538"/>
    </location>
</feature>
<dbReference type="STRING" id="1120996.SAMN02746066_03176"/>
<reference evidence="7 8" key="1">
    <citation type="submission" date="2016-11" db="EMBL/GenBank/DDBJ databases">
        <authorList>
            <person name="Jaros S."/>
            <person name="Januszkiewicz K."/>
            <person name="Wedrychowicz H."/>
        </authorList>
    </citation>
    <scope>NUCLEOTIDE SEQUENCE [LARGE SCALE GENOMIC DNA]</scope>
    <source>
        <strain evidence="7 8">DSM 15930</strain>
    </source>
</reference>
<evidence type="ECO:0000256" key="2">
    <source>
        <dbReference type="ARBA" id="ARBA00022692"/>
    </source>
</evidence>
<dbReference type="PANTHER" id="PTHR37422">
    <property type="entry name" value="TEICHURONIC ACID BIOSYNTHESIS PROTEIN TUAE"/>
    <property type="match status" value="1"/>
</dbReference>
<dbReference type="GO" id="GO:0016020">
    <property type="term" value="C:membrane"/>
    <property type="evidence" value="ECO:0007669"/>
    <property type="project" value="UniProtKB-SubCell"/>
</dbReference>
<dbReference type="EMBL" id="FRCP01000016">
    <property type="protein sequence ID" value="SHM75694.1"/>
    <property type="molecule type" value="Genomic_DNA"/>
</dbReference>
<name>A0A1M7LE50_9FIRM</name>
<feature type="transmembrane region" description="Helical" evidence="5">
    <location>
        <begin position="100"/>
        <end position="121"/>
    </location>
</feature>
<dbReference type="Proteomes" id="UP000184038">
    <property type="component" value="Unassembled WGS sequence"/>
</dbReference>
<feature type="transmembrane region" description="Helical" evidence="5">
    <location>
        <begin position="565"/>
        <end position="582"/>
    </location>
</feature>
<keyword evidence="7" id="KW-0436">Ligase</keyword>
<keyword evidence="3 5" id="KW-1133">Transmembrane helix</keyword>
<organism evidence="7 8">
    <name type="scientific">Anaerosporobacter mobilis DSM 15930</name>
    <dbReference type="NCBI Taxonomy" id="1120996"/>
    <lineage>
        <taxon>Bacteria</taxon>
        <taxon>Bacillati</taxon>
        <taxon>Bacillota</taxon>
        <taxon>Clostridia</taxon>
        <taxon>Lachnospirales</taxon>
        <taxon>Lachnospiraceae</taxon>
        <taxon>Anaerosporobacter</taxon>
    </lineage>
</organism>
<evidence type="ECO:0000313" key="8">
    <source>
        <dbReference type="Proteomes" id="UP000184038"/>
    </source>
</evidence>
<dbReference type="RefSeq" id="WP_073289383.1">
    <property type="nucleotide sequence ID" value="NZ_FRCP01000016.1"/>
</dbReference>
<feature type="transmembrane region" description="Helical" evidence="5">
    <location>
        <begin position="133"/>
        <end position="150"/>
    </location>
</feature>
<accession>A0A1M7LE50</accession>
<feature type="transmembrane region" description="Helical" evidence="5">
    <location>
        <begin position="273"/>
        <end position="288"/>
    </location>
</feature>
<dbReference type="InterPro" id="IPR051533">
    <property type="entry name" value="WaaL-like"/>
</dbReference>
<evidence type="ECO:0000313" key="7">
    <source>
        <dbReference type="EMBL" id="SHM75694.1"/>
    </source>
</evidence>
<sequence>MTKDNMFSPVKRKTNKKVHRNNIFLLPLAIAIIIIPLLVYEHVFLPTIVEKPWFPNASLASDYFLFYKSIFLTIIGFLLLAILLYRIFATKQNLYTTFQMWYIPLLLYSTFIIISTLVSSYKGVSLNGTYEQFETVLVLLTYCLLLYYSYCVVRSEQDVQIIVHYLFIGITIMTAIGVLQLLGLDPFSSNWGRYLISADKSKEAIDAMSFNFEKNRVYMTLLNPNYVGVYASLLFPITMGLAILLKGTKKKIISVILSFLLVIAVFGSQSKTGLITLIATSMVIMIFLRKKLFTNKKIATILGTSFALIVIGFFIVNSMQNNAYTNSLKNAFTQKEQRYALEEIETMNDYILIKYNGKTVHLRCELDSEGKVEFSAVDESGNDYKVKYDDATMTFTLADDAFNSISITPLFLSQDGIFGCEVVIDNNTWYFKSKTDTDGYLYMNKYGKFDQIKTASSMLFENHEQLFTGRGYLWSRTLPLLKDYIFVGSGPSTFVYAFPQNDYVGKYNNNFDSQVVTKPHNLYLQIAVETGLLSCIAFISLCVMYVVQTILTFRKSRLETIVDQMGVLICIGVVGYMVSGIINDSNVGVAPIFWILLGVGFACNKIIRTEQSRKKKIEAMDI</sequence>
<evidence type="ECO:0000259" key="6">
    <source>
        <dbReference type="Pfam" id="PF04932"/>
    </source>
</evidence>
<feature type="transmembrane region" description="Helical" evidence="5">
    <location>
        <begin position="300"/>
        <end position="319"/>
    </location>
</feature>
<keyword evidence="4 5" id="KW-0472">Membrane</keyword>
<feature type="transmembrane region" description="Helical" evidence="5">
    <location>
        <begin position="531"/>
        <end position="553"/>
    </location>
</feature>
<evidence type="ECO:0000256" key="4">
    <source>
        <dbReference type="ARBA" id="ARBA00023136"/>
    </source>
</evidence>
<gene>
    <name evidence="7" type="ORF">SAMN02746066_03176</name>
</gene>
<keyword evidence="8" id="KW-1185">Reference proteome</keyword>
<comment type="subcellular location">
    <subcellularLocation>
        <location evidence="1">Membrane</location>
        <topology evidence="1">Multi-pass membrane protein</topology>
    </subcellularLocation>
</comment>
<evidence type="ECO:0000256" key="5">
    <source>
        <dbReference type="SAM" id="Phobius"/>
    </source>
</evidence>
<feature type="transmembrane region" description="Helical" evidence="5">
    <location>
        <begin position="162"/>
        <end position="182"/>
    </location>
</feature>
<feature type="transmembrane region" description="Helical" evidence="5">
    <location>
        <begin position="65"/>
        <end position="88"/>
    </location>
</feature>
<dbReference type="PANTHER" id="PTHR37422:SF13">
    <property type="entry name" value="LIPOPOLYSACCHARIDE BIOSYNTHESIS PROTEIN PA4999-RELATED"/>
    <property type="match status" value="1"/>
</dbReference>
<dbReference type="InterPro" id="IPR007016">
    <property type="entry name" value="O-antigen_ligase-rel_domated"/>
</dbReference>
<evidence type="ECO:0000256" key="1">
    <source>
        <dbReference type="ARBA" id="ARBA00004141"/>
    </source>
</evidence>
<dbReference type="GO" id="GO:0016874">
    <property type="term" value="F:ligase activity"/>
    <property type="evidence" value="ECO:0007669"/>
    <property type="project" value="UniProtKB-KW"/>
</dbReference>
<evidence type="ECO:0000256" key="3">
    <source>
        <dbReference type="ARBA" id="ARBA00022989"/>
    </source>
</evidence>
<keyword evidence="2 5" id="KW-0812">Transmembrane</keyword>
<dbReference type="Pfam" id="PF04932">
    <property type="entry name" value="Wzy_C"/>
    <property type="match status" value="1"/>
</dbReference>
<feature type="transmembrane region" description="Helical" evidence="5">
    <location>
        <begin position="226"/>
        <end position="245"/>
    </location>
</feature>
<feature type="transmembrane region" description="Helical" evidence="5">
    <location>
        <begin position="21"/>
        <end position="45"/>
    </location>
</feature>